<comment type="caution">
    <text evidence="1">The sequence shown here is derived from an EMBL/GenBank/DDBJ whole genome shotgun (WGS) entry which is preliminary data.</text>
</comment>
<reference evidence="2" key="1">
    <citation type="journal article" date="2019" name="Int. J. Syst. Evol. Microbiol.">
        <title>The Global Catalogue of Microorganisms (GCM) 10K type strain sequencing project: providing services to taxonomists for standard genome sequencing and annotation.</title>
        <authorList>
            <consortium name="The Broad Institute Genomics Platform"/>
            <consortium name="The Broad Institute Genome Sequencing Center for Infectious Disease"/>
            <person name="Wu L."/>
            <person name="Ma J."/>
        </authorList>
    </citation>
    <scope>NUCLEOTIDE SEQUENCE [LARGE SCALE GENOMIC DNA]</scope>
    <source>
        <strain evidence="2">CGMCC 1.16619</strain>
    </source>
</reference>
<dbReference type="Proteomes" id="UP001596114">
    <property type="component" value="Unassembled WGS sequence"/>
</dbReference>
<accession>A0ABW0QKT6</accession>
<name>A0ABW0QKT6_9GAMM</name>
<dbReference type="EMBL" id="JBHSNF010000001">
    <property type="protein sequence ID" value="MFC5525333.1"/>
    <property type="molecule type" value="Genomic_DNA"/>
</dbReference>
<gene>
    <name evidence="1" type="ORF">ACFPPA_06215</name>
</gene>
<sequence>MEKITYVVHVFQRGRKKKERHFATLEEAQAYAACLGTAFDCVVLAAQRPQLPTDAPEGQPQEGFLASFMRRHMHTQG</sequence>
<proteinExistence type="predicted"/>
<protein>
    <submittedName>
        <fullName evidence="1">Uncharacterized protein</fullName>
    </submittedName>
</protein>
<keyword evidence="2" id="KW-1185">Reference proteome</keyword>
<dbReference type="RefSeq" id="WP_377318316.1">
    <property type="nucleotide sequence ID" value="NZ_JBHSNF010000001.1"/>
</dbReference>
<evidence type="ECO:0000313" key="2">
    <source>
        <dbReference type="Proteomes" id="UP001596114"/>
    </source>
</evidence>
<organism evidence="1 2">
    <name type="scientific">Rhodanobacter ginsengisoli</name>
    <dbReference type="NCBI Taxonomy" id="418646"/>
    <lineage>
        <taxon>Bacteria</taxon>
        <taxon>Pseudomonadati</taxon>
        <taxon>Pseudomonadota</taxon>
        <taxon>Gammaproteobacteria</taxon>
        <taxon>Lysobacterales</taxon>
        <taxon>Rhodanobacteraceae</taxon>
        <taxon>Rhodanobacter</taxon>
    </lineage>
</organism>
<evidence type="ECO:0000313" key="1">
    <source>
        <dbReference type="EMBL" id="MFC5525333.1"/>
    </source>
</evidence>